<comment type="similarity">
    <text evidence="2">Belongs to the peptidase C59 family.</text>
</comment>
<comment type="caution">
    <text evidence="11">The sequence shown here is derived from an EMBL/GenBank/DDBJ whole genome shotgun (WGS) entry which is preliminary data.</text>
</comment>
<organism evidence="11 12">
    <name type="scientific">Alloscardovia macacae</name>
    <dbReference type="NCBI Taxonomy" id="1160091"/>
    <lineage>
        <taxon>Bacteria</taxon>
        <taxon>Bacillati</taxon>
        <taxon>Actinomycetota</taxon>
        <taxon>Actinomycetes</taxon>
        <taxon>Bifidobacteriales</taxon>
        <taxon>Bifidobacteriaceae</taxon>
        <taxon>Alloscardovia</taxon>
    </lineage>
</organism>
<sequence>MCTSITYHTQDHYFGRNLDYERSYGEKITITPRDFVFSLRHEGELSHHYAIIGMATVISNFPLYYDATNECGLSIAGLNFSGYAQYSSTTTASSADRTNAKVTSFELIPWLLGTCKDVRTARAALEGLTITDESFVESLPASPLHWMIADRDECIVYEYTKDGGKIYENPVGVMTNNPSFDYHMTHLQDFLHVSHGPLMNNLLSGTSVEPYSRGMGAMGLPGDLSSASRFVRAAYTKLNSLSDADEASSVQQFFSILDSVAQAKGCCYLGDDADGHPQYEYTLYSSCCNVDKGIYYYKTHENSHITAVNLFHEDLDSTTLKIFPLEREWKPTFSN</sequence>
<comment type="catalytic activity">
    <reaction evidence="9">
        <text>taurodeoxycholate + H2O = deoxycholate + taurine</text>
        <dbReference type="Rhea" id="RHEA:47556"/>
        <dbReference type="ChEBI" id="CHEBI:15377"/>
        <dbReference type="ChEBI" id="CHEBI:23614"/>
        <dbReference type="ChEBI" id="CHEBI:36261"/>
        <dbReference type="ChEBI" id="CHEBI:507393"/>
    </reaction>
    <physiologicalReaction direction="left-to-right" evidence="9">
        <dbReference type="Rhea" id="RHEA:47557"/>
    </physiologicalReaction>
</comment>
<dbReference type="Pfam" id="PF02275">
    <property type="entry name" value="CBAH"/>
    <property type="match status" value="1"/>
</dbReference>
<dbReference type="CDD" id="cd00542">
    <property type="entry name" value="Ntn_PVA"/>
    <property type="match status" value="1"/>
</dbReference>
<dbReference type="InterPro" id="IPR047711">
    <property type="entry name" value="CBAH"/>
</dbReference>
<keyword evidence="12" id="KW-1185">Reference proteome</keyword>
<dbReference type="Proteomes" id="UP000243657">
    <property type="component" value="Unassembled WGS sequence"/>
</dbReference>
<dbReference type="InterPro" id="IPR029055">
    <property type="entry name" value="Ntn_hydrolases_N"/>
</dbReference>
<evidence type="ECO:0000313" key="12">
    <source>
        <dbReference type="Proteomes" id="UP000243657"/>
    </source>
</evidence>
<dbReference type="Gene3D" id="3.60.60.10">
    <property type="entry name" value="Penicillin V Acylase, Chain A"/>
    <property type="match status" value="1"/>
</dbReference>
<keyword evidence="3 11" id="KW-0378">Hydrolase</keyword>
<evidence type="ECO:0000256" key="7">
    <source>
        <dbReference type="ARBA" id="ARBA00044806"/>
    </source>
</evidence>
<evidence type="ECO:0000256" key="1">
    <source>
        <dbReference type="ARBA" id="ARBA00004860"/>
    </source>
</evidence>
<dbReference type="PANTHER" id="PTHR35527">
    <property type="entry name" value="CHOLOYLGLYCINE HYDROLASE"/>
    <property type="match status" value="1"/>
</dbReference>
<dbReference type="AlphaFoldDB" id="A0A261F7B4"/>
<dbReference type="RefSeq" id="WP_094726060.1">
    <property type="nucleotide sequence ID" value="NZ_JBHLWS010000010.1"/>
</dbReference>
<evidence type="ECO:0000313" key="11">
    <source>
        <dbReference type="EMBL" id="OZG54955.1"/>
    </source>
</evidence>
<evidence type="ECO:0000256" key="6">
    <source>
        <dbReference type="ARBA" id="ARBA00044804"/>
    </source>
</evidence>
<dbReference type="InterPro" id="IPR029132">
    <property type="entry name" value="CBAH/NAAA_C"/>
</dbReference>
<name>A0A261F7B4_9BIFI</name>
<dbReference type="EMBL" id="MWWT01000001">
    <property type="protein sequence ID" value="OZG54955.1"/>
    <property type="molecule type" value="Genomic_DNA"/>
</dbReference>
<gene>
    <name evidence="11" type="ORF">ALMA_0280</name>
</gene>
<evidence type="ECO:0000256" key="9">
    <source>
        <dbReference type="ARBA" id="ARBA00048897"/>
    </source>
</evidence>
<reference evidence="11 12" key="1">
    <citation type="journal article" date="2017" name="BMC Genomics">
        <title>Comparative genomic and phylogenomic analyses of the Bifidobacteriaceae family.</title>
        <authorList>
            <person name="Lugli G.A."/>
            <person name="Milani C."/>
            <person name="Turroni F."/>
            <person name="Duranti S."/>
            <person name="Mancabelli L."/>
            <person name="Mangifesta M."/>
            <person name="Ferrario C."/>
            <person name="Modesto M."/>
            <person name="Mattarelli P."/>
            <person name="Jiri K."/>
            <person name="van Sinderen D."/>
            <person name="Ventura M."/>
        </authorList>
    </citation>
    <scope>NUCLEOTIDE SEQUENCE [LARGE SCALE GENOMIC DNA]</scope>
    <source>
        <strain evidence="11 12">DSM 24762</strain>
    </source>
</reference>
<evidence type="ECO:0000259" key="10">
    <source>
        <dbReference type="Pfam" id="PF02275"/>
    </source>
</evidence>
<evidence type="ECO:0000256" key="4">
    <source>
        <dbReference type="ARBA" id="ARBA00023098"/>
    </source>
</evidence>
<evidence type="ECO:0000256" key="3">
    <source>
        <dbReference type="ARBA" id="ARBA00022801"/>
    </source>
</evidence>
<keyword evidence="4" id="KW-0443">Lipid metabolism</keyword>
<comment type="pathway">
    <text evidence="1">Lipid metabolism; bile acid biosynthesis.</text>
</comment>
<evidence type="ECO:0000256" key="2">
    <source>
        <dbReference type="ARBA" id="ARBA00006625"/>
    </source>
</evidence>
<dbReference type="GO" id="GO:0006629">
    <property type="term" value="P:lipid metabolic process"/>
    <property type="evidence" value="ECO:0007669"/>
    <property type="project" value="UniProtKB-KW"/>
</dbReference>
<dbReference type="PANTHER" id="PTHR35527:SF2">
    <property type="entry name" value="HYDROLASE"/>
    <property type="match status" value="1"/>
</dbReference>
<dbReference type="SUPFAM" id="SSF56235">
    <property type="entry name" value="N-terminal nucleophile aminohydrolases (Ntn hydrolases)"/>
    <property type="match status" value="1"/>
</dbReference>
<dbReference type="EC" id="3.5.1.24" evidence="5"/>
<proteinExistence type="inferred from homology"/>
<accession>A0A261F7B4</accession>
<dbReference type="NCBIfam" id="NF038245">
    <property type="entry name" value="bile_salt_hydro"/>
    <property type="match status" value="1"/>
</dbReference>
<protein>
    <recommendedName>
        <fullName evidence="5">choloylglycine hydrolase</fullName>
        <ecNumber evidence="5">3.5.1.24</ecNumber>
    </recommendedName>
    <alternativeName>
        <fullName evidence="6">Bile salt hydrolase</fullName>
    </alternativeName>
    <alternativeName>
        <fullName evidence="7">Choloylglycine hydrolase</fullName>
    </alternativeName>
</protein>
<dbReference type="GO" id="GO:0045302">
    <property type="term" value="F:choloylglycine hydrolase activity"/>
    <property type="evidence" value="ECO:0007669"/>
    <property type="project" value="UniProtKB-EC"/>
</dbReference>
<dbReference type="InterPro" id="IPR052193">
    <property type="entry name" value="Peptidase_C59"/>
</dbReference>
<evidence type="ECO:0000256" key="8">
    <source>
        <dbReference type="ARBA" id="ARBA00047285"/>
    </source>
</evidence>
<evidence type="ECO:0000256" key="5">
    <source>
        <dbReference type="ARBA" id="ARBA00044769"/>
    </source>
</evidence>
<comment type="catalytic activity">
    <reaction evidence="8">
        <text>cholate + taurine = taurocholate + H2O</text>
        <dbReference type="Rhea" id="RHEA:47108"/>
        <dbReference type="ChEBI" id="CHEBI:15377"/>
        <dbReference type="ChEBI" id="CHEBI:29747"/>
        <dbReference type="ChEBI" id="CHEBI:36257"/>
        <dbReference type="ChEBI" id="CHEBI:507393"/>
    </reaction>
    <physiologicalReaction direction="right-to-left" evidence="8">
        <dbReference type="Rhea" id="RHEA:47110"/>
    </physiologicalReaction>
</comment>
<feature type="domain" description="Choloylglycine hydrolase/NAAA C-terminal" evidence="10">
    <location>
        <begin position="2"/>
        <end position="323"/>
    </location>
</feature>